<name>A0A5C5YDY5_9BACT</name>
<keyword evidence="3" id="KW-0378">Hydrolase</keyword>
<sequence length="187" mass="19950">MDALPPTEHVSPISLSGVRVLAFVGEIYEDLELWYPKLRLIEAGAEVLVAGPEAGQSYQGKLGYPCVSDAAISDVSSGDFHGLLVPGGFMPDKLRRDRDVLRLVGEFDAAGKPIAAICHGGWIPISAGVYQGVRVTGSPGIRDDLTNAGAVFEDAAVVVDRHHVSSRRPDDLPDFCRQFLALLAAGR</sequence>
<evidence type="ECO:0000313" key="3">
    <source>
        <dbReference type="EMBL" id="TWT73149.1"/>
    </source>
</evidence>
<dbReference type="PANTHER" id="PTHR42733">
    <property type="entry name" value="DJ-1 PROTEIN"/>
    <property type="match status" value="1"/>
</dbReference>
<dbReference type="PROSITE" id="PS51276">
    <property type="entry name" value="PEPTIDASE_C56_PFPI"/>
    <property type="match status" value="1"/>
</dbReference>
<feature type="domain" description="DJ-1/PfpI" evidence="2">
    <location>
        <begin position="19"/>
        <end position="181"/>
    </location>
</feature>
<dbReference type="InterPro" id="IPR006286">
    <property type="entry name" value="C56_PfpI-like"/>
</dbReference>
<organism evidence="3 4">
    <name type="scientific">Allorhodopirellula solitaria</name>
    <dbReference type="NCBI Taxonomy" id="2527987"/>
    <lineage>
        <taxon>Bacteria</taxon>
        <taxon>Pseudomonadati</taxon>
        <taxon>Planctomycetota</taxon>
        <taxon>Planctomycetia</taxon>
        <taxon>Pirellulales</taxon>
        <taxon>Pirellulaceae</taxon>
        <taxon>Allorhodopirellula</taxon>
    </lineage>
</organism>
<dbReference type="PANTHER" id="PTHR42733:SF13">
    <property type="entry name" value="DJ-1_PFPI DOMAIN-CONTAINING PROTEIN"/>
    <property type="match status" value="1"/>
</dbReference>
<protein>
    <submittedName>
        <fullName evidence="3">General stress protein 18</fullName>
        <ecNumber evidence="3">3.2.-.-</ecNumber>
    </submittedName>
</protein>
<dbReference type="RefSeq" id="WP_146390714.1">
    <property type="nucleotide sequence ID" value="NZ_SJPK01000003.1"/>
</dbReference>
<dbReference type="AlphaFoldDB" id="A0A5C5YDY5"/>
<dbReference type="SUPFAM" id="SSF52317">
    <property type="entry name" value="Class I glutamine amidotransferase-like"/>
    <property type="match status" value="1"/>
</dbReference>
<evidence type="ECO:0000313" key="4">
    <source>
        <dbReference type="Proteomes" id="UP000318053"/>
    </source>
</evidence>
<keyword evidence="4" id="KW-1185">Reference proteome</keyword>
<dbReference type="InterPro" id="IPR002818">
    <property type="entry name" value="DJ-1/PfpI"/>
</dbReference>
<dbReference type="Gene3D" id="3.40.50.880">
    <property type="match status" value="1"/>
</dbReference>
<dbReference type="InterPro" id="IPR029062">
    <property type="entry name" value="Class_I_gatase-like"/>
</dbReference>
<dbReference type="Proteomes" id="UP000318053">
    <property type="component" value="Unassembled WGS sequence"/>
</dbReference>
<dbReference type="EC" id="3.2.-.-" evidence="3"/>
<comment type="caution">
    <text evidence="3">The sequence shown here is derived from an EMBL/GenBank/DDBJ whole genome shotgun (WGS) entry which is preliminary data.</text>
</comment>
<comment type="similarity">
    <text evidence="1">Belongs to the peptidase C56 family.</text>
</comment>
<dbReference type="Pfam" id="PF01965">
    <property type="entry name" value="DJ-1_PfpI"/>
    <property type="match status" value="1"/>
</dbReference>
<dbReference type="EMBL" id="SJPK01000003">
    <property type="protein sequence ID" value="TWT73149.1"/>
    <property type="molecule type" value="Genomic_DNA"/>
</dbReference>
<keyword evidence="3" id="KW-0326">Glycosidase</keyword>
<dbReference type="GO" id="GO:0016798">
    <property type="term" value="F:hydrolase activity, acting on glycosyl bonds"/>
    <property type="evidence" value="ECO:0007669"/>
    <property type="project" value="UniProtKB-KW"/>
</dbReference>
<gene>
    <name evidence="3" type="primary">yfkM_1</name>
    <name evidence="3" type="ORF">CA85_16160</name>
</gene>
<dbReference type="NCBIfam" id="TIGR01382">
    <property type="entry name" value="PfpI"/>
    <property type="match status" value="1"/>
</dbReference>
<evidence type="ECO:0000259" key="2">
    <source>
        <dbReference type="Pfam" id="PF01965"/>
    </source>
</evidence>
<proteinExistence type="inferred from homology"/>
<evidence type="ECO:0000256" key="1">
    <source>
        <dbReference type="ARBA" id="ARBA00008542"/>
    </source>
</evidence>
<accession>A0A5C5YDY5</accession>
<reference evidence="3 4" key="1">
    <citation type="submission" date="2019-02" db="EMBL/GenBank/DDBJ databases">
        <title>Deep-cultivation of Planctomycetes and their phenomic and genomic characterization uncovers novel biology.</title>
        <authorList>
            <person name="Wiegand S."/>
            <person name="Jogler M."/>
            <person name="Boedeker C."/>
            <person name="Pinto D."/>
            <person name="Vollmers J."/>
            <person name="Rivas-Marin E."/>
            <person name="Kohn T."/>
            <person name="Peeters S.H."/>
            <person name="Heuer A."/>
            <person name="Rast P."/>
            <person name="Oberbeckmann S."/>
            <person name="Bunk B."/>
            <person name="Jeske O."/>
            <person name="Meyerdierks A."/>
            <person name="Storesund J.E."/>
            <person name="Kallscheuer N."/>
            <person name="Luecker S."/>
            <person name="Lage O.M."/>
            <person name="Pohl T."/>
            <person name="Merkel B.J."/>
            <person name="Hornburger P."/>
            <person name="Mueller R.-W."/>
            <person name="Bruemmer F."/>
            <person name="Labrenz M."/>
            <person name="Spormann A.M."/>
            <person name="Op Den Camp H."/>
            <person name="Overmann J."/>
            <person name="Amann R."/>
            <person name="Jetten M.S.M."/>
            <person name="Mascher T."/>
            <person name="Medema M.H."/>
            <person name="Devos D.P."/>
            <person name="Kaster A.-K."/>
            <person name="Ovreas L."/>
            <person name="Rohde M."/>
            <person name="Galperin M.Y."/>
            <person name="Jogler C."/>
        </authorList>
    </citation>
    <scope>NUCLEOTIDE SEQUENCE [LARGE SCALE GENOMIC DNA]</scope>
    <source>
        <strain evidence="3 4">CA85</strain>
    </source>
</reference>
<dbReference type="OrthoDB" id="9800516at2"/>
<dbReference type="CDD" id="cd03134">
    <property type="entry name" value="GATase1_PfpI_like"/>
    <property type="match status" value="1"/>
</dbReference>